<dbReference type="EMBL" id="JAGFNK010001035">
    <property type="protein sequence ID" value="KAI9435669.1"/>
    <property type="molecule type" value="Genomic_DNA"/>
</dbReference>
<evidence type="ECO:0000313" key="1">
    <source>
        <dbReference type="EMBL" id="KAI9435669.1"/>
    </source>
</evidence>
<proteinExistence type="predicted"/>
<protein>
    <submittedName>
        <fullName evidence="1">Diaminohydroxyphosphoribosylaminopyrimidine deaminase</fullName>
    </submittedName>
</protein>
<organism evidence="1 2">
    <name type="scientific">Russula earlei</name>
    <dbReference type="NCBI Taxonomy" id="71964"/>
    <lineage>
        <taxon>Eukaryota</taxon>
        <taxon>Fungi</taxon>
        <taxon>Dikarya</taxon>
        <taxon>Basidiomycota</taxon>
        <taxon>Agaricomycotina</taxon>
        <taxon>Agaricomycetes</taxon>
        <taxon>Russulales</taxon>
        <taxon>Russulaceae</taxon>
        <taxon>Russula</taxon>
    </lineage>
</organism>
<reference evidence="1" key="1">
    <citation type="submission" date="2021-03" db="EMBL/GenBank/DDBJ databases">
        <title>Evolutionary priming and transition to the ectomycorrhizal habit in an iconic lineage of mushroom-forming fungi: is preadaptation a requirement?</title>
        <authorList>
            <consortium name="DOE Joint Genome Institute"/>
            <person name="Looney B.P."/>
            <person name="Miyauchi S."/>
            <person name="Morin E."/>
            <person name="Drula E."/>
            <person name="Courty P.E."/>
            <person name="Chicoki N."/>
            <person name="Fauchery L."/>
            <person name="Kohler A."/>
            <person name="Kuo A."/>
            <person name="LaButti K."/>
            <person name="Pangilinan J."/>
            <person name="Lipzen A."/>
            <person name="Riley R."/>
            <person name="Andreopoulos W."/>
            <person name="He G."/>
            <person name="Johnson J."/>
            <person name="Barry K.W."/>
            <person name="Grigoriev I.V."/>
            <person name="Nagy L."/>
            <person name="Hibbett D."/>
            <person name="Henrissat B."/>
            <person name="Matheny P.B."/>
            <person name="Labbe J."/>
            <person name="Martin A.F."/>
        </authorList>
    </citation>
    <scope>NUCLEOTIDE SEQUENCE</scope>
    <source>
        <strain evidence="1">BPL698</strain>
    </source>
</reference>
<gene>
    <name evidence="1" type="ORF">F5148DRAFT_989810</name>
</gene>
<evidence type="ECO:0000313" key="2">
    <source>
        <dbReference type="Proteomes" id="UP001207468"/>
    </source>
</evidence>
<name>A0ACC0TR92_9AGAM</name>
<accession>A0ACC0TR92</accession>
<comment type="caution">
    <text evidence="1">The sequence shown here is derived from an EMBL/GenBank/DDBJ whole genome shotgun (WGS) entry which is preliminary data.</text>
</comment>
<keyword evidence="2" id="KW-1185">Reference proteome</keyword>
<dbReference type="Proteomes" id="UP001207468">
    <property type="component" value="Unassembled WGS sequence"/>
</dbReference>
<sequence>MVGSVLVYENRIIGEGYHRQYGQAHAEVNCINSVAEKDKHLVSRSTLYVSLEPCAHFGKTPPCSDLIIEKGIPHVVVGCRDPFEQVNGKGIEKLRAAGVAVTVPVLEPECKQLNKRFFTFHTQHRPYIILKWAATADNRIAAPAGLSRLLISNEYTNRLVHRWRSEEAAILIGTNTALQDNPSLTNRLWTGHYPVRLVIDTQLRLPTTLQVFDRQQKTIVFNYTRQEEQHNLHYYQLENKAPLLPQILQAAHQLSIQSILVEGGAQLLQSFIDNGLWDEARTITNETLVTGSGLHAPLLSGHSLTRTEKIHNDTIRYFNNQNHND</sequence>